<feature type="signal peptide" evidence="1">
    <location>
        <begin position="1"/>
        <end position="22"/>
    </location>
</feature>
<dbReference type="AlphaFoldDB" id="A0AAX1NEM8"/>
<name>A0AAX1NEM8_9BACT</name>
<evidence type="ECO:0000313" key="3">
    <source>
        <dbReference type="Proteomes" id="UP000678679"/>
    </source>
</evidence>
<sequence>MIRLPKSVILMFCMVCAQYTWAQTFSIGDKKKLNKDVIGVNANLTSIQKPQTNKKLIESIKDLNIKSIRYPGGTIGNYWDWDKGWLDSSIPDEVMIKWVVEQNLTKSKQRYTVEDFCALVKTTNTEAIFMLNMLSKDLEHSIRNLKKARDLGVDIKYVELGNEIYFNLPLPMKVYPTPEVLGDTCKIWIDALKKEFPGVKCAVIGTSIERRERHIDWSNRVLSRCPNADAITFHKYSPASLNGAQERVNITAGTEGQTDSKTATRQWPSSEISYADWEKSLLKDDKARTNMWVTTQHNAEGYKKMKLKKDLPIWITEFNMRDDNSIVLGSWAQSLIVSIYYLEYMHANVEVTNIHNMIGALFAQIDAQNDTYSKKQYPLTAGGISTSLFAQATEGMSYKAPLSFDKTPILFNDKDEEFLGLKGYSFFDENGKEKYIMINFTEKELVMNAPSTIKGKLSNSYTTDLANQVVGWESVMNKKSKIKKKLSLPAFSITLIQ</sequence>
<dbReference type="Gene3D" id="3.20.20.80">
    <property type="entry name" value="Glycosidases"/>
    <property type="match status" value="1"/>
</dbReference>
<gene>
    <name evidence="2" type="ORF">KMW28_20885</name>
</gene>
<dbReference type="KEGG" id="fya:KMW28_20885"/>
<dbReference type="Proteomes" id="UP000678679">
    <property type="component" value="Chromosome 2"/>
</dbReference>
<evidence type="ECO:0000256" key="1">
    <source>
        <dbReference type="SAM" id="SignalP"/>
    </source>
</evidence>
<dbReference type="PANTHER" id="PTHR43576">
    <property type="entry name" value="ALPHA-L-ARABINOFURANOSIDASE C-RELATED"/>
    <property type="match status" value="1"/>
</dbReference>
<keyword evidence="3" id="KW-1185">Reference proteome</keyword>
<evidence type="ECO:0008006" key="4">
    <source>
        <dbReference type="Google" id="ProtNLM"/>
    </source>
</evidence>
<reference evidence="2 3" key="1">
    <citation type="submission" date="2021-05" db="EMBL/GenBank/DDBJ databases">
        <title>Comparative genomic studies on the polysaccharide-degrading batcterial strains of the Flammeovirga genus.</title>
        <authorList>
            <person name="Zewei F."/>
            <person name="Zheng Z."/>
            <person name="Yu L."/>
            <person name="Ruyue G."/>
            <person name="Yanhong M."/>
            <person name="Yuanyuan C."/>
            <person name="Jingyan G."/>
            <person name="Wenjun H."/>
        </authorList>
    </citation>
    <scope>NUCLEOTIDE SEQUENCE [LARGE SCALE GENOMIC DNA]</scope>
    <source>
        <strain evidence="2 3">NBRC:100898</strain>
    </source>
</reference>
<dbReference type="GO" id="GO:0000272">
    <property type="term" value="P:polysaccharide catabolic process"/>
    <property type="evidence" value="ECO:0007669"/>
    <property type="project" value="TreeGrafter"/>
</dbReference>
<accession>A0AAX1NEM8</accession>
<dbReference type="SUPFAM" id="SSF51445">
    <property type="entry name" value="(Trans)glycosidases"/>
    <property type="match status" value="1"/>
</dbReference>
<dbReference type="InterPro" id="IPR017853">
    <property type="entry name" value="GH"/>
</dbReference>
<organism evidence="2 3">
    <name type="scientific">Flammeovirga yaeyamensis</name>
    <dbReference type="NCBI Taxonomy" id="367791"/>
    <lineage>
        <taxon>Bacteria</taxon>
        <taxon>Pseudomonadati</taxon>
        <taxon>Bacteroidota</taxon>
        <taxon>Cytophagia</taxon>
        <taxon>Cytophagales</taxon>
        <taxon>Flammeovirgaceae</taxon>
        <taxon>Flammeovirga</taxon>
    </lineage>
</organism>
<dbReference type="PANTHER" id="PTHR43576:SF3">
    <property type="entry name" value="ALPHA-L-ARABINOFURANOSIDASE C"/>
    <property type="match status" value="1"/>
</dbReference>
<dbReference type="RefSeq" id="WP_169662418.1">
    <property type="nucleotide sequence ID" value="NZ_CP076133.1"/>
</dbReference>
<dbReference type="EMBL" id="CP076133">
    <property type="protein sequence ID" value="QWG04882.1"/>
    <property type="molecule type" value="Genomic_DNA"/>
</dbReference>
<protein>
    <recommendedName>
        <fullName evidence="4">Alpha-L-arabinofuranosidase</fullName>
    </recommendedName>
</protein>
<keyword evidence="1" id="KW-0732">Signal</keyword>
<proteinExistence type="predicted"/>
<evidence type="ECO:0000313" key="2">
    <source>
        <dbReference type="EMBL" id="QWG04882.1"/>
    </source>
</evidence>
<feature type="chain" id="PRO_5043959688" description="Alpha-L-arabinofuranosidase" evidence="1">
    <location>
        <begin position="23"/>
        <end position="497"/>
    </location>
</feature>